<feature type="region of interest" description="Disordered" evidence="1">
    <location>
        <begin position="1"/>
        <end position="63"/>
    </location>
</feature>
<evidence type="ECO:0000313" key="3">
    <source>
        <dbReference type="Proteomes" id="UP000294933"/>
    </source>
</evidence>
<reference evidence="2 3" key="1">
    <citation type="submission" date="2018-06" db="EMBL/GenBank/DDBJ databases">
        <title>A transcriptomic atlas of mushroom development highlights an independent origin of complex multicellularity.</title>
        <authorList>
            <consortium name="DOE Joint Genome Institute"/>
            <person name="Krizsan K."/>
            <person name="Almasi E."/>
            <person name="Merenyi Z."/>
            <person name="Sahu N."/>
            <person name="Viragh M."/>
            <person name="Koszo T."/>
            <person name="Mondo S."/>
            <person name="Kiss B."/>
            <person name="Balint B."/>
            <person name="Kues U."/>
            <person name="Barry K."/>
            <person name="Hegedus J.C."/>
            <person name="Henrissat B."/>
            <person name="Johnson J."/>
            <person name="Lipzen A."/>
            <person name="Ohm R."/>
            <person name="Nagy I."/>
            <person name="Pangilinan J."/>
            <person name="Yan J."/>
            <person name="Xiong Y."/>
            <person name="Grigoriev I.V."/>
            <person name="Hibbett D.S."/>
            <person name="Nagy L.G."/>
        </authorList>
    </citation>
    <scope>NUCLEOTIDE SEQUENCE [LARGE SCALE GENOMIC DNA]</scope>
    <source>
        <strain evidence="2 3">SZMC22713</strain>
    </source>
</reference>
<name>A0A4Y7Q9C0_9AGAM</name>
<keyword evidence="3" id="KW-1185">Reference proteome</keyword>
<protein>
    <submittedName>
        <fullName evidence="2">HCP-like protein</fullName>
    </submittedName>
</protein>
<dbReference type="GO" id="GO:0010972">
    <property type="term" value="P:negative regulation of G2/M transition of mitotic cell cycle"/>
    <property type="evidence" value="ECO:0007669"/>
    <property type="project" value="TreeGrafter"/>
</dbReference>
<evidence type="ECO:0000313" key="2">
    <source>
        <dbReference type="EMBL" id="TDL24253.1"/>
    </source>
</evidence>
<dbReference type="VEuPathDB" id="FungiDB:BD410DRAFT_719722"/>
<dbReference type="Proteomes" id="UP000294933">
    <property type="component" value="Unassembled WGS sequence"/>
</dbReference>
<feature type="region of interest" description="Disordered" evidence="1">
    <location>
        <begin position="79"/>
        <end position="127"/>
    </location>
</feature>
<dbReference type="OrthoDB" id="2148946at2759"/>
<organism evidence="2 3">
    <name type="scientific">Rickenella mellea</name>
    <dbReference type="NCBI Taxonomy" id="50990"/>
    <lineage>
        <taxon>Eukaryota</taxon>
        <taxon>Fungi</taxon>
        <taxon>Dikarya</taxon>
        <taxon>Basidiomycota</taxon>
        <taxon>Agaricomycotina</taxon>
        <taxon>Agaricomycetes</taxon>
        <taxon>Hymenochaetales</taxon>
        <taxon>Rickenellaceae</taxon>
        <taxon>Rickenella</taxon>
    </lineage>
</organism>
<dbReference type="InterPro" id="IPR006597">
    <property type="entry name" value="Sel1-like"/>
</dbReference>
<dbReference type="SUPFAM" id="SSF81901">
    <property type="entry name" value="HCP-like"/>
    <property type="match status" value="1"/>
</dbReference>
<dbReference type="PANTHER" id="PTHR43628:SF1">
    <property type="entry name" value="CHITIN SYNTHASE REGULATORY FACTOR 2-RELATED"/>
    <property type="match status" value="1"/>
</dbReference>
<dbReference type="Pfam" id="PF08238">
    <property type="entry name" value="Sel1"/>
    <property type="match status" value="3"/>
</dbReference>
<dbReference type="EMBL" id="ML170167">
    <property type="protein sequence ID" value="TDL24253.1"/>
    <property type="molecule type" value="Genomic_DNA"/>
</dbReference>
<gene>
    <name evidence="2" type="ORF">BD410DRAFT_719722</name>
</gene>
<dbReference type="AlphaFoldDB" id="A0A4Y7Q9C0"/>
<feature type="compositionally biased region" description="Low complexity" evidence="1">
    <location>
        <begin position="1"/>
        <end position="45"/>
    </location>
</feature>
<dbReference type="InterPro" id="IPR011990">
    <property type="entry name" value="TPR-like_helical_dom_sf"/>
</dbReference>
<sequence>MNPGPSRSPSYSQLSPRSQSSDPYSSNPNTPSASSPSLSPSVSTPKTFNSIPSRPDLGRSHTPAESVYSTYSYYELSPSPKQTTFPSGVSGPAPPDQQLTGSLQRNDGRNTSSSRLGHQQGAAQPGTPEEYVQLGISHHEANRLQESAYCFEKSATENGGCCVGMLMWGLSLRHGWGCAKDEPKAFRWLKRAAEHAVVDLQAAKEGKDVIKTELVLAVYEVGQSFFQGWGVERDQKMAVSYFETAAHLGDPDAQQDLAFCLANGKGCKKDRKAAAKWYRAAAAQGASTIGLAWIYKPKYMD</sequence>
<dbReference type="STRING" id="50990.A0A4Y7Q9C0"/>
<dbReference type="Gene3D" id="1.25.40.10">
    <property type="entry name" value="Tetratricopeptide repeat domain"/>
    <property type="match status" value="1"/>
</dbReference>
<evidence type="ECO:0000256" key="1">
    <source>
        <dbReference type="SAM" id="MobiDB-lite"/>
    </source>
</evidence>
<dbReference type="InterPro" id="IPR052945">
    <property type="entry name" value="Mitotic_Regulator"/>
</dbReference>
<dbReference type="SMART" id="SM00671">
    <property type="entry name" value="SEL1"/>
    <property type="match status" value="3"/>
</dbReference>
<accession>A0A4Y7Q9C0</accession>
<proteinExistence type="predicted"/>
<dbReference type="PANTHER" id="PTHR43628">
    <property type="entry name" value="ACTIVATOR OF C KINASE PROTEIN 1-RELATED"/>
    <property type="match status" value="1"/>
</dbReference>
<dbReference type="GO" id="GO:0032153">
    <property type="term" value="C:cell division site"/>
    <property type="evidence" value="ECO:0007669"/>
    <property type="project" value="TreeGrafter"/>
</dbReference>
<feature type="compositionally biased region" description="Polar residues" evidence="1">
    <location>
        <begin position="97"/>
        <end position="117"/>
    </location>
</feature>